<evidence type="ECO:0000313" key="1">
    <source>
        <dbReference type="EMBL" id="TNN39724.1"/>
    </source>
</evidence>
<dbReference type="AlphaFoldDB" id="A0A4Z2FG53"/>
<keyword evidence="2" id="KW-1185">Reference proteome</keyword>
<proteinExistence type="predicted"/>
<reference evidence="1 2" key="1">
    <citation type="submission" date="2019-03" db="EMBL/GenBank/DDBJ databases">
        <title>First draft genome of Liparis tanakae, snailfish: a comprehensive survey of snailfish specific genes.</title>
        <authorList>
            <person name="Kim W."/>
            <person name="Song I."/>
            <person name="Jeong J.-H."/>
            <person name="Kim D."/>
            <person name="Kim S."/>
            <person name="Ryu S."/>
            <person name="Song J.Y."/>
            <person name="Lee S.K."/>
        </authorList>
    </citation>
    <scope>NUCLEOTIDE SEQUENCE [LARGE SCALE GENOMIC DNA]</scope>
    <source>
        <tissue evidence="1">Muscle</tissue>
    </source>
</reference>
<accession>A0A4Z2FG53</accession>
<gene>
    <name evidence="1" type="ORF">EYF80_050110</name>
</gene>
<organism evidence="1 2">
    <name type="scientific">Liparis tanakae</name>
    <name type="common">Tanaka's snailfish</name>
    <dbReference type="NCBI Taxonomy" id="230148"/>
    <lineage>
        <taxon>Eukaryota</taxon>
        <taxon>Metazoa</taxon>
        <taxon>Chordata</taxon>
        <taxon>Craniata</taxon>
        <taxon>Vertebrata</taxon>
        <taxon>Euteleostomi</taxon>
        <taxon>Actinopterygii</taxon>
        <taxon>Neopterygii</taxon>
        <taxon>Teleostei</taxon>
        <taxon>Neoteleostei</taxon>
        <taxon>Acanthomorphata</taxon>
        <taxon>Eupercaria</taxon>
        <taxon>Perciformes</taxon>
        <taxon>Cottioidei</taxon>
        <taxon>Cottales</taxon>
        <taxon>Liparidae</taxon>
        <taxon>Liparis</taxon>
    </lineage>
</organism>
<protein>
    <submittedName>
        <fullName evidence="1">Uncharacterized protein</fullName>
    </submittedName>
</protein>
<sequence length="155" mass="17379">MKRRGKGRHERMASEHFIPPELQGASVKSSTLLRIALPWHYTTTDTTHSCLDTGTLPMVNAPLRPDSAKRYSTAQKAGHGGRWALERSLYKSEEISNLAARWHGAAVQSLPGRLPLALPVADWQTDNFYTSESRFTTSFRASCMPAADSFRLMFR</sequence>
<evidence type="ECO:0000313" key="2">
    <source>
        <dbReference type="Proteomes" id="UP000314294"/>
    </source>
</evidence>
<dbReference type="Proteomes" id="UP000314294">
    <property type="component" value="Unassembled WGS sequence"/>
</dbReference>
<dbReference type="EMBL" id="SRLO01001255">
    <property type="protein sequence ID" value="TNN39724.1"/>
    <property type="molecule type" value="Genomic_DNA"/>
</dbReference>
<name>A0A4Z2FG53_9TELE</name>
<comment type="caution">
    <text evidence="1">The sequence shown here is derived from an EMBL/GenBank/DDBJ whole genome shotgun (WGS) entry which is preliminary data.</text>
</comment>